<feature type="transmembrane region" description="Helical" evidence="1">
    <location>
        <begin position="37"/>
        <end position="56"/>
    </location>
</feature>
<proteinExistence type="predicted"/>
<comment type="caution">
    <text evidence="2">The sequence shown here is derived from an EMBL/GenBank/DDBJ whole genome shotgun (WGS) entry which is preliminary data.</text>
</comment>
<dbReference type="AlphaFoldDB" id="A0A834W6I6"/>
<accession>A0A834W6I6</accession>
<keyword evidence="3" id="KW-1185">Reference proteome</keyword>
<gene>
    <name evidence="2" type="ORF">G2W53_039872</name>
</gene>
<evidence type="ECO:0000313" key="3">
    <source>
        <dbReference type="Proteomes" id="UP000634136"/>
    </source>
</evidence>
<keyword evidence="1" id="KW-0812">Transmembrane</keyword>
<dbReference type="Proteomes" id="UP000634136">
    <property type="component" value="Unassembled WGS sequence"/>
</dbReference>
<keyword evidence="1" id="KW-0472">Membrane</keyword>
<name>A0A834W6I6_9FABA</name>
<dbReference type="EMBL" id="JAAIUW010000012">
    <property type="protein sequence ID" value="KAF7807711.1"/>
    <property type="molecule type" value="Genomic_DNA"/>
</dbReference>
<reference evidence="2" key="1">
    <citation type="submission" date="2020-09" db="EMBL/GenBank/DDBJ databases">
        <title>Genome-Enabled Discovery of Anthraquinone Biosynthesis in Senna tora.</title>
        <authorList>
            <person name="Kang S.-H."/>
            <person name="Pandey R.P."/>
            <person name="Lee C.-M."/>
            <person name="Sim J.-S."/>
            <person name="Jeong J.-T."/>
            <person name="Choi B.-S."/>
            <person name="Jung M."/>
            <person name="Ginzburg D."/>
            <person name="Zhao K."/>
            <person name="Won S.Y."/>
            <person name="Oh T.-J."/>
            <person name="Yu Y."/>
            <person name="Kim N.-H."/>
            <person name="Lee O.R."/>
            <person name="Lee T.-H."/>
            <person name="Bashyal P."/>
            <person name="Kim T.-S."/>
            <person name="Lee W.-H."/>
            <person name="Kawkins C."/>
            <person name="Kim C.-K."/>
            <person name="Kim J.S."/>
            <person name="Ahn B.O."/>
            <person name="Rhee S.Y."/>
            <person name="Sohng J.K."/>
        </authorList>
    </citation>
    <scope>NUCLEOTIDE SEQUENCE</scope>
    <source>
        <tissue evidence="2">Leaf</tissue>
    </source>
</reference>
<protein>
    <submittedName>
        <fullName evidence="2">Uncharacterized protein</fullName>
    </submittedName>
</protein>
<evidence type="ECO:0000256" key="1">
    <source>
        <dbReference type="SAM" id="Phobius"/>
    </source>
</evidence>
<sequence length="156" mass="18398">MVDKRITLLDPRWGLTLKVKGSLETRMRRVIQHMNDFFLILLVGTWLSLTTTFDCYPAMSMMMWEWARTQYSVIEYRGSMRREGMKEELSLPPGPITRSRAKKFKESVQIYVGKLLEHMEDQDSIKAQEIIHSQLGFNASNKPNMYFVNYLRPENL</sequence>
<organism evidence="2 3">
    <name type="scientific">Senna tora</name>
    <dbReference type="NCBI Taxonomy" id="362788"/>
    <lineage>
        <taxon>Eukaryota</taxon>
        <taxon>Viridiplantae</taxon>
        <taxon>Streptophyta</taxon>
        <taxon>Embryophyta</taxon>
        <taxon>Tracheophyta</taxon>
        <taxon>Spermatophyta</taxon>
        <taxon>Magnoliopsida</taxon>
        <taxon>eudicotyledons</taxon>
        <taxon>Gunneridae</taxon>
        <taxon>Pentapetalae</taxon>
        <taxon>rosids</taxon>
        <taxon>fabids</taxon>
        <taxon>Fabales</taxon>
        <taxon>Fabaceae</taxon>
        <taxon>Caesalpinioideae</taxon>
        <taxon>Cassia clade</taxon>
        <taxon>Senna</taxon>
    </lineage>
</organism>
<keyword evidence="1" id="KW-1133">Transmembrane helix</keyword>
<evidence type="ECO:0000313" key="2">
    <source>
        <dbReference type="EMBL" id="KAF7807711.1"/>
    </source>
</evidence>